<feature type="binding site" evidence="9">
    <location>
        <begin position="180"/>
        <end position="187"/>
    </location>
    <ligand>
        <name>GTP</name>
        <dbReference type="ChEBI" id="CHEBI:37565"/>
        <label>2</label>
    </ligand>
</feature>
<evidence type="ECO:0000256" key="10">
    <source>
        <dbReference type="PROSITE-ProRule" id="PRU01049"/>
    </source>
</evidence>
<keyword evidence="6 9" id="KW-0342">GTP-binding</keyword>
<evidence type="ECO:0000256" key="1">
    <source>
        <dbReference type="ARBA" id="ARBA00008279"/>
    </source>
</evidence>
<organism evidence="13 14">
    <name type="scientific">Candidatus Egerieisoma faecipullorum</name>
    <dbReference type="NCBI Taxonomy" id="2840963"/>
    <lineage>
        <taxon>Bacteria</taxon>
        <taxon>Bacillati</taxon>
        <taxon>Bacillota</taxon>
        <taxon>Clostridia</taxon>
        <taxon>Eubacteriales</taxon>
        <taxon>Clostridiaceae</taxon>
        <taxon>Clostridiaceae incertae sedis</taxon>
        <taxon>Candidatus Egerieisoma</taxon>
    </lineage>
</organism>
<keyword evidence="4 11" id="KW-0677">Repeat</keyword>
<dbReference type="InterPro" id="IPR032859">
    <property type="entry name" value="KH_dom-like"/>
</dbReference>
<dbReference type="Pfam" id="PF01926">
    <property type="entry name" value="MMR_HSR1"/>
    <property type="match status" value="2"/>
</dbReference>
<dbReference type="FunFam" id="3.30.300.20:FF:000004">
    <property type="entry name" value="GTPase Der"/>
    <property type="match status" value="1"/>
</dbReference>
<dbReference type="EMBL" id="DVMM01000099">
    <property type="protein sequence ID" value="HIU29628.1"/>
    <property type="molecule type" value="Genomic_DNA"/>
</dbReference>
<feature type="binding site" evidence="9">
    <location>
        <begin position="227"/>
        <end position="231"/>
    </location>
    <ligand>
        <name>GTP</name>
        <dbReference type="ChEBI" id="CHEBI:37565"/>
        <label>2</label>
    </ligand>
</feature>
<evidence type="ECO:0000256" key="11">
    <source>
        <dbReference type="RuleBase" id="RU004481"/>
    </source>
</evidence>
<proteinExistence type="inferred from homology"/>
<dbReference type="NCBIfam" id="TIGR00231">
    <property type="entry name" value="small_GTP"/>
    <property type="match status" value="2"/>
</dbReference>
<evidence type="ECO:0000256" key="6">
    <source>
        <dbReference type="ARBA" id="ARBA00023134"/>
    </source>
</evidence>
<reference evidence="13" key="2">
    <citation type="journal article" date="2021" name="PeerJ">
        <title>Extensive microbial diversity within the chicken gut microbiome revealed by metagenomics and culture.</title>
        <authorList>
            <person name="Gilroy R."/>
            <person name="Ravi A."/>
            <person name="Getino M."/>
            <person name="Pursley I."/>
            <person name="Horton D.L."/>
            <person name="Alikhan N.F."/>
            <person name="Baker D."/>
            <person name="Gharbi K."/>
            <person name="Hall N."/>
            <person name="Watson M."/>
            <person name="Adriaenssens E.M."/>
            <person name="Foster-Nyarko E."/>
            <person name="Jarju S."/>
            <person name="Secka A."/>
            <person name="Antonio M."/>
            <person name="Oren A."/>
            <person name="Chaudhuri R.R."/>
            <person name="La Ragione R."/>
            <person name="Hildebrand F."/>
            <person name="Pallen M.J."/>
        </authorList>
    </citation>
    <scope>NUCLEOTIDE SEQUENCE</scope>
    <source>
        <strain evidence="13">CHK195-4489</strain>
    </source>
</reference>
<dbReference type="Proteomes" id="UP000824089">
    <property type="component" value="Unassembled WGS sequence"/>
</dbReference>
<evidence type="ECO:0000256" key="4">
    <source>
        <dbReference type="ARBA" id="ARBA00022737"/>
    </source>
</evidence>
<dbReference type="CDD" id="cd01894">
    <property type="entry name" value="EngA1"/>
    <property type="match status" value="1"/>
</dbReference>
<dbReference type="PROSITE" id="PS51712">
    <property type="entry name" value="G_ENGA"/>
    <property type="match status" value="2"/>
</dbReference>
<evidence type="ECO:0000256" key="9">
    <source>
        <dbReference type="HAMAP-Rule" id="MF_00195"/>
    </source>
</evidence>
<dbReference type="HAMAP" id="MF_00195">
    <property type="entry name" value="GTPase_Der"/>
    <property type="match status" value="1"/>
</dbReference>
<feature type="binding site" evidence="9">
    <location>
        <begin position="292"/>
        <end position="295"/>
    </location>
    <ligand>
        <name>GTP</name>
        <dbReference type="ChEBI" id="CHEBI:37565"/>
        <label>2</label>
    </ligand>
</feature>
<dbReference type="FunFam" id="3.40.50.300:FF:000040">
    <property type="entry name" value="GTPase Der"/>
    <property type="match status" value="1"/>
</dbReference>
<name>A0A9D1I9C2_9CLOT</name>
<reference evidence="13" key="1">
    <citation type="submission" date="2020-10" db="EMBL/GenBank/DDBJ databases">
        <authorList>
            <person name="Gilroy R."/>
        </authorList>
    </citation>
    <scope>NUCLEOTIDE SEQUENCE</scope>
    <source>
        <strain evidence="13">CHK195-4489</strain>
    </source>
</reference>
<dbReference type="PRINTS" id="PR00326">
    <property type="entry name" value="GTP1OBG"/>
</dbReference>
<evidence type="ECO:0000256" key="2">
    <source>
        <dbReference type="ARBA" id="ARBA00020953"/>
    </source>
</evidence>
<dbReference type="CDD" id="cd01895">
    <property type="entry name" value="EngA2"/>
    <property type="match status" value="1"/>
</dbReference>
<feature type="binding site" evidence="9">
    <location>
        <begin position="116"/>
        <end position="119"/>
    </location>
    <ligand>
        <name>GTP</name>
        <dbReference type="ChEBI" id="CHEBI:37565"/>
        <label>1</label>
    </ligand>
</feature>
<dbReference type="AlphaFoldDB" id="A0A9D1I9C2"/>
<dbReference type="InterPro" id="IPR016484">
    <property type="entry name" value="GTPase_Der"/>
</dbReference>
<comment type="similarity">
    <text evidence="1 9 10 11">Belongs to the TRAFAC class TrmE-Era-EngA-EngB-Septin-like GTPase superfamily. EngA (Der) GTPase family.</text>
</comment>
<evidence type="ECO:0000256" key="8">
    <source>
        <dbReference type="ARBA" id="ARBA00053470"/>
    </source>
</evidence>
<comment type="function">
    <text evidence="8 9 11">GTPase that plays an essential role in the late steps of ribosome biogenesis.</text>
</comment>
<evidence type="ECO:0000256" key="3">
    <source>
        <dbReference type="ARBA" id="ARBA00022517"/>
    </source>
</evidence>
<dbReference type="InterPro" id="IPR015946">
    <property type="entry name" value="KH_dom-like_a/b"/>
</dbReference>
<dbReference type="GO" id="GO:0042254">
    <property type="term" value="P:ribosome biogenesis"/>
    <property type="evidence" value="ECO:0007669"/>
    <property type="project" value="UniProtKB-KW"/>
</dbReference>
<protein>
    <recommendedName>
        <fullName evidence="2 9">GTPase Der</fullName>
    </recommendedName>
    <alternativeName>
        <fullName evidence="7 9">GTP-binding protein EngA</fullName>
    </alternativeName>
</protein>
<dbReference type="NCBIfam" id="TIGR03594">
    <property type="entry name" value="GTPase_EngA"/>
    <property type="match status" value="1"/>
</dbReference>
<dbReference type="PANTHER" id="PTHR43834">
    <property type="entry name" value="GTPASE DER"/>
    <property type="match status" value="1"/>
</dbReference>
<dbReference type="InterPro" id="IPR031166">
    <property type="entry name" value="G_ENGA"/>
</dbReference>
<dbReference type="Gene3D" id="3.40.50.300">
    <property type="entry name" value="P-loop containing nucleotide triphosphate hydrolases"/>
    <property type="match status" value="2"/>
</dbReference>
<accession>A0A9D1I9C2</accession>
<dbReference type="PANTHER" id="PTHR43834:SF6">
    <property type="entry name" value="GTPASE DER"/>
    <property type="match status" value="1"/>
</dbReference>
<evidence type="ECO:0000313" key="14">
    <source>
        <dbReference type="Proteomes" id="UP000824089"/>
    </source>
</evidence>
<dbReference type="GO" id="GO:0043022">
    <property type="term" value="F:ribosome binding"/>
    <property type="evidence" value="ECO:0007669"/>
    <property type="project" value="TreeGrafter"/>
</dbReference>
<keyword evidence="3 9" id="KW-0690">Ribosome biogenesis</keyword>
<dbReference type="GO" id="GO:0005525">
    <property type="term" value="F:GTP binding"/>
    <property type="evidence" value="ECO:0007669"/>
    <property type="project" value="UniProtKB-UniRule"/>
</dbReference>
<evidence type="ECO:0000256" key="7">
    <source>
        <dbReference type="ARBA" id="ARBA00032345"/>
    </source>
</evidence>
<dbReference type="InterPro" id="IPR006073">
    <property type="entry name" value="GTP-bd"/>
</dbReference>
<dbReference type="PIRSF" id="PIRSF006485">
    <property type="entry name" value="GTP-binding_EngA"/>
    <property type="match status" value="1"/>
</dbReference>
<dbReference type="Gene3D" id="3.30.300.20">
    <property type="match status" value="1"/>
</dbReference>
<keyword evidence="5 9" id="KW-0547">Nucleotide-binding</keyword>
<evidence type="ECO:0000259" key="12">
    <source>
        <dbReference type="PROSITE" id="PS51712"/>
    </source>
</evidence>
<dbReference type="FunFam" id="3.40.50.300:FF:000057">
    <property type="entry name" value="GTPase Der"/>
    <property type="match status" value="1"/>
</dbReference>
<feature type="domain" description="EngA-type G" evidence="12">
    <location>
        <begin position="1"/>
        <end position="165"/>
    </location>
</feature>
<feature type="domain" description="EngA-type G" evidence="12">
    <location>
        <begin position="174"/>
        <end position="349"/>
    </location>
</feature>
<evidence type="ECO:0000256" key="5">
    <source>
        <dbReference type="ARBA" id="ARBA00022741"/>
    </source>
</evidence>
<dbReference type="SUPFAM" id="SSF52540">
    <property type="entry name" value="P-loop containing nucleoside triphosphate hydrolases"/>
    <property type="match status" value="2"/>
</dbReference>
<dbReference type="InterPro" id="IPR027417">
    <property type="entry name" value="P-loop_NTPase"/>
</dbReference>
<feature type="binding site" evidence="9">
    <location>
        <begin position="53"/>
        <end position="57"/>
    </location>
    <ligand>
        <name>GTP</name>
        <dbReference type="ChEBI" id="CHEBI:37565"/>
        <label>1</label>
    </ligand>
</feature>
<gene>
    <name evidence="9 13" type="primary">der</name>
    <name evidence="13" type="ORF">IAD50_04960</name>
</gene>
<sequence length="438" mass="48628">MVAILGRPNVGKSSFFNYVTGKRISIVEDVPGVTRDRIYEEVEWSGRRFTLADTGGLEPNTSDTIFRQMKRQAELAIELADVILFMVDLKDGVTADDMDIATLLRKTQKPVLLVVNKVDQVGAPPPEIYEFYHLGLGDFYAVSSAHGLGIGEVLDAILAYLPEPGDAEEEGSCIKAAVVGKPNAGKSSLINKILGEERVIVSDVPGTTRDAIDTWVTKDGQDFCFIDTAGLRKRGKITDDIERYSTVRSLAAVDRCDVAVLMIDAKDGVTEQDTKIAGYAHNKGKACIIAVNKWDLIEKDAGTTEEYKKSIREKLGFMPYAPILFLSALTGQRVAKLYELIRFTADQAAMRVSTGMLNDVLNEAVAMVQPPSDKGKRLKIFYMTQIRVKPPTFAVFVNKAELFHFSYMRYLENRLRRSFGFEGTPIVFKVREKGKEEA</sequence>
<dbReference type="InterPro" id="IPR005225">
    <property type="entry name" value="Small_GTP-bd"/>
</dbReference>
<evidence type="ECO:0000313" key="13">
    <source>
        <dbReference type="EMBL" id="HIU29628.1"/>
    </source>
</evidence>
<comment type="subunit">
    <text evidence="9">Associates with the 50S ribosomal subunit.</text>
</comment>
<feature type="binding site" evidence="9">
    <location>
        <begin position="6"/>
        <end position="13"/>
    </location>
    <ligand>
        <name>GTP</name>
        <dbReference type="ChEBI" id="CHEBI:37565"/>
        <label>1</label>
    </ligand>
</feature>
<dbReference type="Pfam" id="PF14714">
    <property type="entry name" value="KH_dom-like"/>
    <property type="match status" value="1"/>
</dbReference>
<comment type="caution">
    <text evidence="13">The sequence shown here is derived from an EMBL/GenBank/DDBJ whole genome shotgun (WGS) entry which is preliminary data.</text>
</comment>